<comment type="caution">
    <text evidence="1">The sequence shown here is derived from an EMBL/GenBank/DDBJ whole genome shotgun (WGS) entry which is preliminary data.</text>
</comment>
<accession>A0ACA9LLX1</accession>
<feature type="non-terminal residue" evidence="1">
    <location>
        <position position="1"/>
    </location>
</feature>
<organism evidence="1 2">
    <name type="scientific">Scutellospora calospora</name>
    <dbReference type="NCBI Taxonomy" id="85575"/>
    <lineage>
        <taxon>Eukaryota</taxon>
        <taxon>Fungi</taxon>
        <taxon>Fungi incertae sedis</taxon>
        <taxon>Mucoromycota</taxon>
        <taxon>Glomeromycotina</taxon>
        <taxon>Glomeromycetes</taxon>
        <taxon>Diversisporales</taxon>
        <taxon>Gigasporaceae</taxon>
        <taxon>Scutellospora</taxon>
    </lineage>
</organism>
<dbReference type="Proteomes" id="UP000789860">
    <property type="component" value="Unassembled WGS sequence"/>
</dbReference>
<gene>
    <name evidence="1" type="ORF">SCALOS_LOCUS4528</name>
</gene>
<sequence length="73" mass="8311">GDTILPDLPESPSSILTELQAIVDNDIIPELSITQHEKVAETINFLHQHYSFKLLLDFLLQLPPLSKPSWEIF</sequence>
<protein>
    <submittedName>
        <fullName evidence="1">11249_t:CDS:1</fullName>
    </submittedName>
</protein>
<name>A0ACA9LLX1_9GLOM</name>
<proteinExistence type="predicted"/>
<evidence type="ECO:0000313" key="1">
    <source>
        <dbReference type="EMBL" id="CAG8532861.1"/>
    </source>
</evidence>
<dbReference type="EMBL" id="CAJVPM010006220">
    <property type="protein sequence ID" value="CAG8532861.1"/>
    <property type="molecule type" value="Genomic_DNA"/>
</dbReference>
<keyword evidence="2" id="KW-1185">Reference proteome</keyword>
<reference evidence="1" key="1">
    <citation type="submission" date="2021-06" db="EMBL/GenBank/DDBJ databases">
        <authorList>
            <person name="Kallberg Y."/>
            <person name="Tangrot J."/>
            <person name="Rosling A."/>
        </authorList>
    </citation>
    <scope>NUCLEOTIDE SEQUENCE</scope>
    <source>
        <strain evidence="1">AU212A</strain>
    </source>
</reference>
<evidence type="ECO:0000313" key="2">
    <source>
        <dbReference type="Proteomes" id="UP000789860"/>
    </source>
</evidence>